<evidence type="ECO:0000313" key="17">
    <source>
        <dbReference type="EMBL" id="KAL2103634.1"/>
    </source>
</evidence>
<dbReference type="SMART" id="SM00112">
    <property type="entry name" value="CA"/>
    <property type="match status" value="5"/>
</dbReference>
<dbReference type="FunFam" id="2.60.40.60:FF:000158">
    <property type="entry name" value="Dachsous cadherin-related 1"/>
    <property type="match status" value="1"/>
</dbReference>
<dbReference type="PROSITE" id="PS00232">
    <property type="entry name" value="CADHERIN_1"/>
    <property type="match status" value="2"/>
</dbReference>
<dbReference type="FunFam" id="2.60.40.60:FF:000095">
    <property type="entry name" value="Cadherin 13"/>
    <property type="match status" value="1"/>
</dbReference>
<evidence type="ECO:0000256" key="14">
    <source>
        <dbReference type="PROSITE-ProRule" id="PRU00043"/>
    </source>
</evidence>
<keyword evidence="3" id="KW-1003">Cell membrane</keyword>
<feature type="domain" description="Cadherin" evidence="16">
    <location>
        <begin position="335"/>
        <end position="439"/>
    </location>
</feature>
<evidence type="ECO:0000313" key="18">
    <source>
        <dbReference type="Proteomes" id="UP001591681"/>
    </source>
</evidence>
<dbReference type="GO" id="GO:0045216">
    <property type="term" value="P:cell-cell junction organization"/>
    <property type="evidence" value="ECO:0007669"/>
    <property type="project" value="UniProtKB-ARBA"/>
</dbReference>
<evidence type="ECO:0000256" key="4">
    <source>
        <dbReference type="ARBA" id="ARBA00022490"/>
    </source>
</evidence>
<dbReference type="PROSITE" id="PS50268">
    <property type="entry name" value="CADHERIN_2"/>
    <property type="match status" value="5"/>
</dbReference>
<keyword evidence="18" id="KW-1185">Reference proteome</keyword>
<keyword evidence="8" id="KW-0677">Repeat</keyword>
<evidence type="ECO:0000256" key="12">
    <source>
        <dbReference type="ARBA" id="ARBA00023136"/>
    </source>
</evidence>
<dbReference type="InterPro" id="IPR015919">
    <property type="entry name" value="Cadherin-like_sf"/>
</dbReference>
<dbReference type="Gene3D" id="2.60.40.60">
    <property type="entry name" value="Cadherins"/>
    <property type="match status" value="5"/>
</dbReference>
<reference evidence="17 18" key="1">
    <citation type="submission" date="2024-09" db="EMBL/GenBank/DDBJ databases">
        <title>A chromosome-level genome assembly of Gray's grenadier anchovy, Coilia grayii.</title>
        <authorList>
            <person name="Fu Z."/>
        </authorList>
    </citation>
    <scope>NUCLEOTIDE SEQUENCE [LARGE SCALE GENOMIC DNA]</scope>
    <source>
        <strain evidence="17">G4</strain>
        <tissue evidence="17">Muscle</tissue>
    </source>
</reference>
<dbReference type="AlphaFoldDB" id="A0ABD1KWU9"/>
<feature type="domain" description="Cadherin" evidence="16">
    <location>
        <begin position="230"/>
        <end position="334"/>
    </location>
</feature>
<sequence length="700" mass="77899">MIESFTVQEEHPGPFPMVLGKIPSAKETNRIMSIRGPGSTEDPVGLLSLDNEKKTISINRPLDYEKHQLLQLVYESRFRGEVIDTHLRMEIIVLDINDNQPVFTKEIYTATLHESQTQGPVVKVHATDADKPGTENSTFTFRIVSVSPASEKVSFDIETNGPSGVITFRGCLNYQEEKSYTIIVEAKDHGSVVQLSSTSTVIVNVSDQNNHLPMVSGPVGPTKVQENRYGIEVGRIQVTDEDTQGTPAWRARYRLHGDPHGHFKIATDPVTNEGILTVEKVLDYEELSMRNLSITVENEEPLFCCDAGKEKCSTVASELQIGVEVVNENEPPVFDPLVKVVSREESIAVGSYLEQLTAKDPDNNTIQYLKGKDPAGWVSVDSKTGKITTAKNMDRESPYVRNNRYNVTIYAVDDEAVPLTGTGTLIIHLVDINDNAPTLEQSHINMCMSDKPAKARISATDKDEKHHSGPYHFEILNEVHGLWRLEPAYGETTNLIKEWAIYSSRHDLTLKVLDSQGLYSVSEITVHVIDCSRSSVYVPDLPTCQLSGVAITIMLLSLLLLSCILLLTANRKDVKHFAQLPGVSGSHLLKYHTEGKGEDTMTKLLEKVSSEELGDYEPRVYADEGGTCDTYQLDPIPVPELDDFDMNMEWDLHPKFTGLAAISRPDLFQTQSQLVHSECTGMSQYQSQVVHSQSIYLHST</sequence>
<dbReference type="PANTHER" id="PTHR24027:SF433">
    <property type="entry name" value="CADHERIN 27-RELATED"/>
    <property type="match status" value="1"/>
</dbReference>
<keyword evidence="11 15" id="KW-1133">Transmembrane helix</keyword>
<feature type="transmembrane region" description="Helical" evidence="15">
    <location>
        <begin position="546"/>
        <end position="567"/>
    </location>
</feature>
<protein>
    <recommendedName>
        <fullName evidence="16">Cadherin domain-containing protein</fullName>
    </recommendedName>
</protein>
<gene>
    <name evidence="17" type="ORF">ACEWY4_000502</name>
</gene>
<evidence type="ECO:0000256" key="1">
    <source>
        <dbReference type="ARBA" id="ARBA00004251"/>
    </source>
</evidence>
<comment type="caution">
    <text evidence="17">The sequence shown here is derived from an EMBL/GenBank/DDBJ whole genome shotgun (WGS) entry which is preliminary data.</text>
</comment>
<evidence type="ECO:0000256" key="5">
    <source>
        <dbReference type="ARBA" id="ARBA00022692"/>
    </source>
</evidence>
<organism evidence="17 18">
    <name type="scientific">Coilia grayii</name>
    <name type="common">Gray's grenadier anchovy</name>
    <dbReference type="NCBI Taxonomy" id="363190"/>
    <lineage>
        <taxon>Eukaryota</taxon>
        <taxon>Metazoa</taxon>
        <taxon>Chordata</taxon>
        <taxon>Craniata</taxon>
        <taxon>Vertebrata</taxon>
        <taxon>Euteleostomi</taxon>
        <taxon>Actinopterygii</taxon>
        <taxon>Neopterygii</taxon>
        <taxon>Teleostei</taxon>
        <taxon>Clupei</taxon>
        <taxon>Clupeiformes</taxon>
        <taxon>Clupeoidei</taxon>
        <taxon>Engraulidae</taxon>
        <taxon>Coilinae</taxon>
        <taxon>Coilia</taxon>
    </lineage>
</organism>
<keyword evidence="6" id="KW-0479">Metal-binding</keyword>
<dbReference type="PANTHER" id="PTHR24027">
    <property type="entry name" value="CADHERIN-23"/>
    <property type="match status" value="1"/>
</dbReference>
<dbReference type="InterPro" id="IPR039808">
    <property type="entry name" value="Cadherin"/>
</dbReference>
<dbReference type="FunFam" id="2.60.40.60:FF:000019">
    <property type="entry name" value="Cadherin 2"/>
    <property type="match status" value="1"/>
</dbReference>
<dbReference type="FunFam" id="2.60.40.60:FF:000011">
    <property type="entry name" value="Cadherin 1"/>
    <property type="match status" value="1"/>
</dbReference>
<comment type="subcellular location">
    <subcellularLocation>
        <location evidence="1">Cell membrane</location>
        <topology evidence="1">Single-pass type I membrane protein</topology>
    </subcellularLocation>
    <subcellularLocation>
        <location evidence="2">Cytoplasm</location>
    </subcellularLocation>
</comment>
<keyword evidence="4" id="KW-0963">Cytoplasm</keyword>
<dbReference type="SUPFAM" id="SSF49313">
    <property type="entry name" value="Cadherin-like"/>
    <property type="match status" value="5"/>
</dbReference>
<dbReference type="Pfam" id="PF00028">
    <property type="entry name" value="Cadherin"/>
    <property type="match status" value="3"/>
</dbReference>
<dbReference type="GO" id="GO:0005737">
    <property type="term" value="C:cytoplasm"/>
    <property type="evidence" value="ECO:0007669"/>
    <property type="project" value="UniProtKB-SubCell"/>
</dbReference>
<evidence type="ECO:0000256" key="8">
    <source>
        <dbReference type="ARBA" id="ARBA00022737"/>
    </source>
</evidence>
<dbReference type="PRINTS" id="PR00205">
    <property type="entry name" value="CADHERIN"/>
</dbReference>
<evidence type="ECO:0000256" key="6">
    <source>
        <dbReference type="ARBA" id="ARBA00022723"/>
    </source>
</evidence>
<feature type="domain" description="Cadherin" evidence="16">
    <location>
        <begin position="104"/>
        <end position="215"/>
    </location>
</feature>
<keyword evidence="13" id="KW-0325">Glycoprotein</keyword>
<accession>A0ABD1KWU9</accession>
<dbReference type="InterPro" id="IPR020894">
    <property type="entry name" value="Cadherin_CS"/>
</dbReference>
<evidence type="ECO:0000256" key="9">
    <source>
        <dbReference type="ARBA" id="ARBA00022837"/>
    </source>
</evidence>
<evidence type="ECO:0000256" key="15">
    <source>
        <dbReference type="SAM" id="Phobius"/>
    </source>
</evidence>
<evidence type="ECO:0000256" key="11">
    <source>
        <dbReference type="ARBA" id="ARBA00022989"/>
    </source>
</evidence>
<dbReference type="EMBL" id="JBHFQA010000001">
    <property type="protein sequence ID" value="KAL2103634.1"/>
    <property type="molecule type" value="Genomic_DNA"/>
</dbReference>
<name>A0ABD1KWU9_9TELE</name>
<keyword evidence="9 14" id="KW-0106">Calcium</keyword>
<evidence type="ECO:0000256" key="3">
    <source>
        <dbReference type="ARBA" id="ARBA00022475"/>
    </source>
</evidence>
<evidence type="ECO:0000256" key="13">
    <source>
        <dbReference type="ARBA" id="ARBA00023180"/>
    </source>
</evidence>
<dbReference type="InterPro" id="IPR002126">
    <property type="entry name" value="Cadherin-like_dom"/>
</dbReference>
<feature type="domain" description="Cadherin" evidence="16">
    <location>
        <begin position="33"/>
        <end position="103"/>
    </location>
</feature>
<proteinExistence type="predicted"/>
<dbReference type="GO" id="GO:0060027">
    <property type="term" value="P:convergent extension involved in gastrulation"/>
    <property type="evidence" value="ECO:0007669"/>
    <property type="project" value="UniProtKB-ARBA"/>
</dbReference>
<evidence type="ECO:0000256" key="7">
    <source>
        <dbReference type="ARBA" id="ARBA00022729"/>
    </source>
</evidence>
<evidence type="ECO:0000259" key="16">
    <source>
        <dbReference type="PROSITE" id="PS50268"/>
    </source>
</evidence>
<keyword evidence="12 15" id="KW-0472">Membrane</keyword>
<keyword evidence="10" id="KW-0130">Cell adhesion</keyword>
<dbReference type="CDD" id="cd11304">
    <property type="entry name" value="Cadherin_repeat"/>
    <property type="match status" value="3"/>
</dbReference>
<dbReference type="GO" id="GO:0005886">
    <property type="term" value="C:plasma membrane"/>
    <property type="evidence" value="ECO:0007669"/>
    <property type="project" value="UniProtKB-SubCell"/>
</dbReference>
<dbReference type="GO" id="GO:0005509">
    <property type="term" value="F:calcium ion binding"/>
    <property type="evidence" value="ECO:0007669"/>
    <property type="project" value="UniProtKB-UniRule"/>
</dbReference>
<dbReference type="GO" id="GO:0007155">
    <property type="term" value="P:cell adhesion"/>
    <property type="evidence" value="ECO:0007669"/>
    <property type="project" value="UniProtKB-KW"/>
</dbReference>
<dbReference type="Proteomes" id="UP001591681">
    <property type="component" value="Unassembled WGS sequence"/>
</dbReference>
<feature type="domain" description="Cadherin" evidence="16">
    <location>
        <begin position="456"/>
        <end position="541"/>
    </location>
</feature>
<evidence type="ECO:0000256" key="2">
    <source>
        <dbReference type="ARBA" id="ARBA00004496"/>
    </source>
</evidence>
<keyword evidence="5 15" id="KW-0812">Transmembrane</keyword>
<keyword evidence="7" id="KW-0732">Signal</keyword>
<evidence type="ECO:0000256" key="10">
    <source>
        <dbReference type="ARBA" id="ARBA00022889"/>
    </source>
</evidence>